<protein>
    <recommendedName>
        <fullName evidence="1">Amidohydrolase-related domain-containing protein</fullName>
    </recommendedName>
</protein>
<dbReference type="AlphaFoldDB" id="A0AAX4JVC1"/>
<dbReference type="GeneID" id="91094331"/>
<gene>
    <name evidence="2" type="ORF">L201_003661</name>
</gene>
<dbReference type="EMBL" id="CP144101">
    <property type="protein sequence ID" value="WWC88748.1"/>
    <property type="molecule type" value="Genomic_DNA"/>
</dbReference>
<name>A0AAX4JVC1_9TREE</name>
<dbReference type="PANTHER" id="PTHR35563">
    <property type="entry name" value="BARREL METAL-DEPENDENT HYDROLASE, PUTATIVE (AFU_ORTHOLOGUE AFUA_1G16240)-RELATED"/>
    <property type="match status" value="1"/>
</dbReference>
<dbReference type="GO" id="GO:0016787">
    <property type="term" value="F:hydrolase activity"/>
    <property type="evidence" value="ECO:0007669"/>
    <property type="project" value="InterPro"/>
</dbReference>
<accession>A0AAX4JVC1</accession>
<dbReference type="PANTHER" id="PTHR35563:SF2">
    <property type="entry name" value="BARREL METAL-DEPENDENT HYDROLASE, PUTATIVE (AFU_ORTHOLOGUE AFUA_1G16240)-RELATED"/>
    <property type="match status" value="1"/>
</dbReference>
<dbReference type="Proteomes" id="UP001355207">
    <property type="component" value="Chromosome 4"/>
</dbReference>
<dbReference type="SUPFAM" id="SSF51556">
    <property type="entry name" value="Metallo-dependent hydrolases"/>
    <property type="match status" value="1"/>
</dbReference>
<evidence type="ECO:0000313" key="3">
    <source>
        <dbReference type="Proteomes" id="UP001355207"/>
    </source>
</evidence>
<dbReference type="InterPro" id="IPR032466">
    <property type="entry name" value="Metal_Hydrolase"/>
</dbReference>
<dbReference type="Pfam" id="PF04909">
    <property type="entry name" value="Amidohydro_2"/>
    <property type="match status" value="1"/>
</dbReference>
<dbReference type="Gene3D" id="3.20.20.140">
    <property type="entry name" value="Metal-dependent hydrolases"/>
    <property type="match status" value="1"/>
</dbReference>
<organism evidence="2 3">
    <name type="scientific">Kwoniella dendrophila CBS 6074</name>
    <dbReference type="NCBI Taxonomy" id="1295534"/>
    <lineage>
        <taxon>Eukaryota</taxon>
        <taxon>Fungi</taxon>
        <taxon>Dikarya</taxon>
        <taxon>Basidiomycota</taxon>
        <taxon>Agaricomycotina</taxon>
        <taxon>Tremellomycetes</taxon>
        <taxon>Tremellales</taxon>
        <taxon>Cryptococcaceae</taxon>
        <taxon>Kwoniella</taxon>
    </lineage>
</organism>
<evidence type="ECO:0000313" key="2">
    <source>
        <dbReference type="EMBL" id="WWC88748.1"/>
    </source>
</evidence>
<feature type="domain" description="Amidohydrolase-related" evidence="1">
    <location>
        <begin position="16"/>
        <end position="302"/>
    </location>
</feature>
<proteinExistence type="predicted"/>
<reference evidence="2 3" key="1">
    <citation type="submission" date="2024-01" db="EMBL/GenBank/DDBJ databases">
        <title>Comparative genomics of Cryptococcus and Kwoniella reveals pathogenesis evolution and contrasting modes of karyotype evolution via chromosome fusion or intercentromeric recombination.</title>
        <authorList>
            <person name="Coelho M.A."/>
            <person name="David-Palma M."/>
            <person name="Shea T."/>
            <person name="Bowers K."/>
            <person name="McGinley-Smith S."/>
            <person name="Mohammad A.W."/>
            <person name="Gnirke A."/>
            <person name="Yurkov A.M."/>
            <person name="Nowrousian M."/>
            <person name="Sun S."/>
            <person name="Cuomo C.A."/>
            <person name="Heitman J."/>
        </authorList>
    </citation>
    <scope>NUCLEOTIDE SEQUENCE [LARGE SCALE GENOMIC DNA]</scope>
    <source>
        <strain evidence="2 3">CBS 6074</strain>
    </source>
</reference>
<dbReference type="RefSeq" id="XP_066075511.1">
    <property type="nucleotide sequence ID" value="XM_066219414.1"/>
</dbReference>
<keyword evidence="3" id="KW-1185">Reference proteome</keyword>
<sequence length="302" mass="34460">MSFARQRTDLVPPGSWDTHHHIFELDKYPLAEGRHFTPSIATRHELEEFQKSLGFEHTCIAHGLPLGYDLSSLVDALEHFKGAVRGIGVIDHEAITDSELQKLDQTGVKSVRLDFFRYQANESFEKALNLIQAVSARVAPLGWSVQVQLKHAEWWDQLYDHIVSLPCPIVSDHFGFLRGTSWDESITSSLKQPGFTGITKLLQSGKLWIKLSAPYRVSRAGPEYADLKPLVQALVEANPDRILYGSDWPHTQLWERRIGKDPNVTEPFMCIDNETWLKSLKSWLSETEWNKMLVKNPKILYG</sequence>
<dbReference type="InterPro" id="IPR052358">
    <property type="entry name" value="Aro_Compnd_Degr_Hydrolases"/>
</dbReference>
<dbReference type="InterPro" id="IPR006680">
    <property type="entry name" value="Amidohydro-rel"/>
</dbReference>
<evidence type="ECO:0000259" key="1">
    <source>
        <dbReference type="Pfam" id="PF04909"/>
    </source>
</evidence>